<evidence type="ECO:0000313" key="1">
    <source>
        <dbReference type="EMBL" id="KAH7931028.1"/>
    </source>
</evidence>
<dbReference type="Proteomes" id="UP000790709">
    <property type="component" value="Unassembled WGS sequence"/>
</dbReference>
<reference evidence="1" key="1">
    <citation type="journal article" date="2021" name="New Phytol.">
        <title>Evolutionary innovations through gain and loss of genes in the ectomycorrhizal Boletales.</title>
        <authorList>
            <person name="Wu G."/>
            <person name="Miyauchi S."/>
            <person name="Morin E."/>
            <person name="Kuo A."/>
            <person name="Drula E."/>
            <person name="Varga T."/>
            <person name="Kohler A."/>
            <person name="Feng B."/>
            <person name="Cao Y."/>
            <person name="Lipzen A."/>
            <person name="Daum C."/>
            <person name="Hundley H."/>
            <person name="Pangilinan J."/>
            <person name="Johnson J."/>
            <person name="Barry K."/>
            <person name="LaButti K."/>
            <person name="Ng V."/>
            <person name="Ahrendt S."/>
            <person name="Min B."/>
            <person name="Choi I.G."/>
            <person name="Park H."/>
            <person name="Plett J.M."/>
            <person name="Magnuson J."/>
            <person name="Spatafora J.W."/>
            <person name="Nagy L.G."/>
            <person name="Henrissat B."/>
            <person name="Grigoriev I.V."/>
            <person name="Yang Z.L."/>
            <person name="Xu J."/>
            <person name="Martin F.M."/>
        </authorList>
    </citation>
    <scope>NUCLEOTIDE SEQUENCE</scope>
    <source>
        <strain evidence="1">KUC20120723A-06</strain>
    </source>
</reference>
<comment type="caution">
    <text evidence="1">The sequence shown here is derived from an EMBL/GenBank/DDBJ whole genome shotgun (WGS) entry which is preliminary data.</text>
</comment>
<name>A0ACB8C1G4_9AGAM</name>
<proteinExistence type="predicted"/>
<protein>
    <submittedName>
        <fullName evidence="1">Uncharacterized protein</fullName>
    </submittedName>
</protein>
<accession>A0ACB8C1G4</accession>
<keyword evidence="2" id="KW-1185">Reference proteome</keyword>
<dbReference type="EMBL" id="MU266328">
    <property type="protein sequence ID" value="KAH7931028.1"/>
    <property type="molecule type" value="Genomic_DNA"/>
</dbReference>
<evidence type="ECO:0000313" key="2">
    <source>
        <dbReference type="Proteomes" id="UP000790709"/>
    </source>
</evidence>
<gene>
    <name evidence="1" type="ORF">BV22DRAFT_1027802</name>
</gene>
<sequence length="86" mass="10055">MAIILPRKVPDYTTLPIQFEQIEERCSNSAPATPTEPMTMNWWPNMGDDTAFARQGVPHILVHPTIWHIDRISEPKHYMWAGAWRR</sequence>
<organism evidence="1 2">
    <name type="scientific">Leucogyrophana mollusca</name>
    <dbReference type="NCBI Taxonomy" id="85980"/>
    <lineage>
        <taxon>Eukaryota</taxon>
        <taxon>Fungi</taxon>
        <taxon>Dikarya</taxon>
        <taxon>Basidiomycota</taxon>
        <taxon>Agaricomycotina</taxon>
        <taxon>Agaricomycetes</taxon>
        <taxon>Agaricomycetidae</taxon>
        <taxon>Boletales</taxon>
        <taxon>Boletales incertae sedis</taxon>
        <taxon>Leucogyrophana</taxon>
    </lineage>
</organism>